<sequence>MDMSAPTSSQELAIPNDVSVQRRGAPCSACYDRLQDQTRAVGGQDQTRPDQTRPDQTRPDQTRLDQTRLDQARPGQTRPDQARPD</sequence>
<keyword evidence="3" id="KW-1185">Reference proteome</keyword>
<dbReference type="AlphaFoldDB" id="A0A4Z2EDB4"/>
<organism evidence="2 3">
    <name type="scientific">Liparis tanakae</name>
    <name type="common">Tanaka's snailfish</name>
    <dbReference type="NCBI Taxonomy" id="230148"/>
    <lineage>
        <taxon>Eukaryota</taxon>
        <taxon>Metazoa</taxon>
        <taxon>Chordata</taxon>
        <taxon>Craniata</taxon>
        <taxon>Vertebrata</taxon>
        <taxon>Euteleostomi</taxon>
        <taxon>Actinopterygii</taxon>
        <taxon>Neopterygii</taxon>
        <taxon>Teleostei</taxon>
        <taxon>Neoteleostei</taxon>
        <taxon>Acanthomorphata</taxon>
        <taxon>Eupercaria</taxon>
        <taxon>Perciformes</taxon>
        <taxon>Cottioidei</taxon>
        <taxon>Cottales</taxon>
        <taxon>Liparidae</taxon>
        <taxon>Liparis</taxon>
    </lineage>
</organism>
<name>A0A4Z2EDB4_9TELE</name>
<proteinExistence type="predicted"/>
<gene>
    <name evidence="2" type="ORF">EYF80_063130</name>
</gene>
<accession>A0A4Z2EDB4</accession>
<evidence type="ECO:0000313" key="3">
    <source>
        <dbReference type="Proteomes" id="UP000314294"/>
    </source>
</evidence>
<evidence type="ECO:0000313" key="2">
    <source>
        <dbReference type="EMBL" id="TNN26731.1"/>
    </source>
</evidence>
<protein>
    <submittedName>
        <fullName evidence="2">Uncharacterized protein</fullName>
    </submittedName>
</protein>
<evidence type="ECO:0000256" key="1">
    <source>
        <dbReference type="SAM" id="MobiDB-lite"/>
    </source>
</evidence>
<reference evidence="2 3" key="1">
    <citation type="submission" date="2019-03" db="EMBL/GenBank/DDBJ databases">
        <title>First draft genome of Liparis tanakae, snailfish: a comprehensive survey of snailfish specific genes.</title>
        <authorList>
            <person name="Kim W."/>
            <person name="Song I."/>
            <person name="Jeong J.-H."/>
            <person name="Kim D."/>
            <person name="Kim S."/>
            <person name="Ryu S."/>
            <person name="Song J.Y."/>
            <person name="Lee S.K."/>
        </authorList>
    </citation>
    <scope>NUCLEOTIDE SEQUENCE [LARGE SCALE GENOMIC DNA]</scope>
    <source>
        <tissue evidence="2">Muscle</tissue>
    </source>
</reference>
<dbReference type="OrthoDB" id="6513151at2759"/>
<dbReference type="EMBL" id="SRLO01009607">
    <property type="protein sequence ID" value="TNN26731.1"/>
    <property type="molecule type" value="Genomic_DNA"/>
</dbReference>
<dbReference type="Proteomes" id="UP000314294">
    <property type="component" value="Unassembled WGS sequence"/>
</dbReference>
<feature type="compositionally biased region" description="Basic and acidic residues" evidence="1">
    <location>
        <begin position="47"/>
        <end position="71"/>
    </location>
</feature>
<feature type="region of interest" description="Disordered" evidence="1">
    <location>
        <begin position="37"/>
        <end position="85"/>
    </location>
</feature>
<comment type="caution">
    <text evidence="2">The sequence shown here is derived from an EMBL/GenBank/DDBJ whole genome shotgun (WGS) entry which is preliminary data.</text>
</comment>